<protein>
    <recommendedName>
        <fullName evidence="1">YvlB/LiaX N-terminal domain-containing protein</fullName>
    </recommendedName>
</protein>
<name>A0A3G2R6Y3_9FIRM</name>
<accession>A0A3G2R6Y3</accession>
<feature type="domain" description="YvlB/LiaX N-terminal" evidence="1">
    <location>
        <begin position="3"/>
        <end position="32"/>
    </location>
</feature>
<dbReference type="EMBL" id="CP033169">
    <property type="protein sequence ID" value="AYO31314.1"/>
    <property type="molecule type" value="Genomic_DNA"/>
</dbReference>
<evidence type="ECO:0000313" key="2">
    <source>
        <dbReference type="EMBL" id="AYO31314.1"/>
    </source>
</evidence>
<reference evidence="2 3" key="1">
    <citation type="submission" date="2018-10" db="EMBL/GenBank/DDBJ databases">
        <authorList>
            <person name="Zhang X."/>
        </authorList>
    </citation>
    <scope>NUCLEOTIDE SEQUENCE [LARGE SCALE GENOMIC DNA]</scope>
    <source>
        <strain evidence="2 3">SK-G1</strain>
    </source>
</reference>
<organism evidence="2 3">
    <name type="scientific">Biomaibacter acetigenes</name>
    <dbReference type="NCBI Taxonomy" id="2316383"/>
    <lineage>
        <taxon>Bacteria</taxon>
        <taxon>Bacillati</taxon>
        <taxon>Bacillota</taxon>
        <taxon>Clostridia</taxon>
        <taxon>Thermosediminibacterales</taxon>
        <taxon>Tepidanaerobacteraceae</taxon>
        <taxon>Biomaibacter</taxon>
    </lineage>
</organism>
<gene>
    <name evidence="2" type="ORF">D2962_12510</name>
</gene>
<sequence length="118" mass="13337">MDEERMSILKMIESGTISAQEGMELLAALDQKPVAAQTTGGNIKWLRVRVYDMKSNRQKVNVNIPYGLVKFGLKFVPKEYVKDVNMDEIMEAVKNGEQGKIVDIFDEEDGVRVEVTVE</sequence>
<dbReference type="Pfam" id="PF22746">
    <property type="entry name" value="SHOCT-like_DUF2089-C"/>
    <property type="match status" value="1"/>
</dbReference>
<evidence type="ECO:0000313" key="3">
    <source>
        <dbReference type="Proteomes" id="UP000280960"/>
    </source>
</evidence>
<dbReference type="RefSeq" id="WP_122015157.1">
    <property type="nucleotide sequence ID" value="NZ_CP033169.1"/>
</dbReference>
<proteinExistence type="predicted"/>
<dbReference type="InterPro" id="IPR053959">
    <property type="entry name" value="YvlB/LiaX_N"/>
</dbReference>
<dbReference type="AlphaFoldDB" id="A0A3G2R6Y3"/>
<keyword evidence="3" id="KW-1185">Reference proteome</keyword>
<dbReference type="KEGG" id="bacg:D2962_12510"/>
<dbReference type="Proteomes" id="UP000280960">
    <property type="component" value="Chromosome"/>
</dbReference>
<evidence type="ECO:0000259" key="1">
    <source>
        <dbReference type="Pfam" id="PF22746"/>
    </source>
</evidence>